<dbReference type="GO" id="GO:0005634">
    <property type="term" value="C:nucleus"/>
    <property type="evidence" value="ECO:0007669"/>
    <property type="project" value="UniProtKB-SubCell"/>
</dbReference>
<protein>
    <recommendedName>
        <fullName evidence="4">Homeobox domain-containing protein</fullName>
    </recommendedName>
</protein>
<dbReference type="InterPro" id="IPR009057">
    <property type="entry name" value="Homeodomain-like_sf"/>
</dbReference>
<feature type="compositionally biased region" description="Basic and acidic residues" evidence="3">
    <location>
        <begin position="100"/>
        <end position="129"/>
    </location>
</feature>
<dbReference type="PANTHER" id="PTHR24331">
    <property type="entry name" value="DBX"/>
    <property type="match status" value="1"/>
</dbReference>
<dbReference type="GO" id="GO:0006357">
    <property type="term" value="P:regulation of transcription by RNA polymerase II"/>
    <property type="evidence" value="ECO:0007669"/>
    <property type="project" value="TreeGrafter"/>
</dbReference>
<feature type="region of interest" description="Disordered" evidence="3">
    <location>
        <begin position="100"/>
        <end position="173"/>
    </location>
</feature>
<dbReference type="PANTHER" id="PTHR24331:SF4">
    <property type="entry name" value="HOMEOBOX PROTEIN DBX2"/>
    <property type="match status" value="1"/>
</dbReference>
<evidence type="ECO:0000313" key="6">
    <source>
        <dbReference type="Proteomes" id="UP001221898"/>
    </source>
</evidence>
<sequence>MIPVRDVKREAVTAGFGTSGKSFLIDNLLLRCGGSPVAPPARMPLPVHRRRPPGRTAQDGGLCSPPGNRATSRTTAEVSSHSLTQVKIWFQNRRMKWRNSKEKEAHCVRPSGEEQLQRCGRGTEEHWPRETNVQLETPRLSADYPSAALSQQLKELTAHQTRPSQKDISASWT</sequence>
<name>A0AAD7W2M1_9TELE</name>
<dbReference type="InterPro" id="IPR001356">
    <property type="entry name" value="HD"/>
</dbReference>
<dbReference type="AlphaFoldDB" id="A0AAD7W2M1"/>
<dbReference type="PROSITE" id="PS50071">
    <property type="entry name" value="HOMEOBOX_2"/>
    <property type="match status" value="1"/>
</dbReference>
<keyword evidence="1 2" id="KW-0371">Homeobox</keyword>
<dbReference type="Pfam" id="PF00046">
    <property type="entry name" value="Homeodomain"/>
    <property type="match status" value="1"/>
</dbReference>
<dbReference type="GO" id="GO:0003677">
    <property type="term" value="F:DNA binding"/>
    <property type="evidence" value="ECO:0007669"/>
    <property type="project" value="UniProtKB-UniRule"/>
</dbReference>
<gene>
    <name evidence="5" type="ORF">AAFF_G00260500</name>
</gene>
<feature type="compositionally biased region" description="Polar residues" evidence="3">
    <location>
        <begin position="148"/>
        <end position="173"/>
    </location>
</feature>
<dbReference type="InterPro" id="IPR051662">
    <property type="entry name" value="H2.0_Homeobox_NeuralPatt"/>
</dbReference>
<accession>A0AAD7W2M1</accession>
<feature type="compositionally biased region" description="Polar residues" evidence="3">
    <location>
        <begin position="69"/>
        <end position="78"/>
    </location>
</feature>
<reference evidence="5" key="1">
    <citation type="journal article" date="2023" name="Science">
        <title>Genome structures resolve the early diversification of teleost fishes.</title>
        <authorList>
            <person name="Parey E."/>
            <person name="Louis A."/>
            <person name="Montfort J."/>
            <person name="Bouchez O."/>
            <person name="Roques C."/>
            <person name="Iampietro C."/>
            <person name="Lluch J."/>
            <person name="Castinel A."/>
            <person name="Donnadieu C."/>
            <person name="Desvignes T."/>
            <person name="Floi Bucao C."/>
            <person name="Jouanno E."/>
            <person name="Wen M."/>
            <person name="Mejri S."/>
            <person name="Dirks R."/>
            <person name="Jansen H."/>
            <person name="Henkel C."/>
            <person name="Chen W.J."/>
            <person name="Zahm M."/>
            <person name="Cabau C."/>
            <person name="Klopp C."/>
            <person name="Thompson A.W."/>
            <person name="Robinson-Rechavi M."/>
            <person name="Braasch I."/>
            <person name="Lecointre G."/>
            <person name="Bobe J."/>
            <person name="Postlethwait J.H."/>
            <person name="Berthelot C."/>
            <person name="Roest Crollius H."/>
            <person name="Guiguen Y."/>
        </authorList>
    </citation>
    <scope>NUCLEOTIDE SEQUENCE</scope>
    <source>
        <strain evidence="5">NC1722</strain>
    </source>
</reference>
<dbReference type="EMBL" id="JAINUG010000355">
    <property type="protein sequence ID" value="KAJ8377390.1"/>
    <property type="molecule type" value="Genomic_DNA"/>
</dbReference>
<evidence type="ECO:0000256" key="2">
    <source>
        <dbReference type="RuleBase" id="RU000682"/>
    </source>
</evidence>
<keyword evidence="1 2" id="KW-0238">DNA-binding</keyword>
<evidence type="ECO:0000313" key="5">
    <source>
        <dbReference type="EMBL" id="KAJ8377390.1"/>
    </source>
</evidence>
<organism evidence="5 6">
    <name type="scientific">Aldrovandia affinis</name>
    <dbReference type="NCBI Taxonomy" id="143900"/>
    <lineage>
        <taxon>Eukaryota</taxon>
        <taxon>Metazoa</taxon>
        <taxon>Chordata</taxon>
        <taxon>Craniata</taxon>
        <taxon>Vertebrata</taxon>
        <taxon>Euteleostomi</taxon>
        <taxon>Actinopterygii</taxon>
        <taxon>Neopterygii</taxon>
        <taxon>Teleostei</taxon>
        <taxon>Notacanthiformes</taxon>
        <taxon>Halosauridae</taxon>
        <taxon>Aldrovandia</taxon>
    </lineage>
</organism>
<feature type="DNA-binding region" description="Homeobox" evidence="1">
    <location>
        <begin position="86"/>
        <end position="101"/>
    </location>
</feature>
<dbReference type="CDD" id="cd00086">
    <property type="entry name" value="homeodomain"/>
    <property type="match status" value="1"/>
</dbReference>
<keyword evidence="1 2" id="KW-0539">Nucleus</keyword>
<evidence type="ECO:0000259" key="4">
    <source>
        <dbReference type="PROSITE" id="PS50071"/>
    </source>
</evidence>
<feature type="region of interest" description="Disordered" evidence="3">
    <location>
        <begin position="40"/>
        <end position="78"/>
    </location>
</feature>
<comment type="subcellular location">
    <subcellularLocation>
        <location evidence="1 2">Nucleus</location>
    </subcellularLocation>
</comment>
<proteinExistence type="predicted"/>
<dbReference type="SUPFAM" id="SSF46689">
    <property type="entry name" value="Homeodomain-like"/>
    <property type="match status" value="1"/>
</dbReference>
<evidence type="ECO:0000256" key="1">
    <source>
        <dbReference type="PROSITE-ProRule" id="PRU00108"/>
    </source>
</evidence>
<dbReference type="Proteomes" id="UP001221898">
    <property type="component" value="Unassembled WGS sequence"/>
</dbReference>
<feature type="domain" description="Homeobox" evidence="4">
    <location>
        <begin position="84"/>
        <end position="100"/>
    </location>
</feature>
<dbReference type="Gene3D" id="1.10.10.60">
    <property type="entry name" value="Homeodomain-like"/>
    <property type="match status" value="1"/>
</dbReference>
<comment type="caution">
    <text evidence="5">The sequence shown here is derived from an EMBL/GenBank/DDBJ whole genome shotgun (WGS) entry which is preliminary data.</text>
</comment>
<evidence type="ECO:0000256" key="3">
    <source>
        <dbReference type="SAM" id="MobiDB-lite"/>
    </source>
</evidence>
<keyword evidence="6" id="KW-1185">Reference proteome</keyword>